<protein>
    <submittedName>
        <fullName evidence="1">Uncharacterized protein</fullName>
    </submittedName>
</protein>
<proteinExistence type="predicted"/>
<organism evidence="1 2">
    <name type="scientific">Gemmobacter aquatilis</name>
    <dbReference type="NCBI Taxonomy" id="933059"/>
    <lineage>
        <taxon>Bacteria</taxon>
        <taxon>Pseudomonadati</taxon>
        <taxon>Pseudomonadota</taxon>
        <taxon>Alphaproteobacteria</taxon>
        <taxon>Rhodobacterales</taxon>
        <taxon>Paracoccaceae</taxon>
        <taxon>Gemmobacter</taxon>
    </lineage>
</organism>
<dbReference type="OrthoDB" id="7658488at2"/>
<dbReference type="Proteomes" id="UP000198761">
    <property type="component" value="Unassembled WGS sequence"/>
</dbReference>
<dbReference type="RefSeq" id="WP_091296271.1">
    <property type="nucleotide sequence ID" value="NZ_FOCE01000001.1"/>
</dbReference>
<reference evidence="1 2" key="1">
    <citation type="submission" date="2016-10" db="EMBL/GenBank/DDBJ databases">
        <authorList>
            <person name="de Groot N.N."/>
        </authorList>
    </citation>
    <scope>NUCLEOTIDE SEQUENCE [LARGE SCALE GENOMIC DNA]</scope>
    <source>
        <strain evidence="1 2">DSM 3857</strain>
    </source>
</reference>
<evidence type="ECO:0000313" key="1">
    <source>
        <dbReference type="EMBL" id="SEM56815.1"/>
    </source>
</evidence>
<gene>
    <name evidence="1" type="ORF">SAMN04488103_101502</name>
</gene>
<evidence type="ECO:0000313" key="2">
    <source>
        <dbReference type="Proteomes" id="UP000198761"/>
    </source>
</evidence>
<sequence>MLEFLPKELREGFDLARARKARRSRLRVQVGEAVFPVLRLTENEILLEAGMAPRLRGLVDVYDGARHILQALIIATTEENGRLVCSFKRSNTVRDSAPLDYERDEDAPVGYLPKA</sequence>
<name>A0A1H7ZEV0_9RHOB</name>
<dbReference type="STRING" id="933059.SAMN04488103_101502"/>
<accession>A0A1H7ZEV0</accession>
<dbReference type="EMBL" id="FOCE01000001">
    <property type="protein sequence ID" value="SEM56815.1"/>
    <property type="molecule type" value="Genomic_DNA"/>
</dbReference>
<keyword evidence="2" id="KW-1185">Reference proteome</keyword>
<dbReference type="AlphaFoldDB" id="A0A1H7ZEV0"/>